<accession>A0A223KPW9</accession>
<dbReference type="Pfam" id="PF12791">
    <property type="entry name" value="RsgI_N"/>
    <property type="match status" value="1"/>
</dbReference>
<keyword evidence="5" id="KW-0472">Membrane</keyword>
<evidence type="ECO:0000256" key="5">
    <source>
        <dbReference type="ARBA" id="ARBA00023136"/>
    </source>
</evidence>
<evidence type="ECO:0000256" key="2">
    <source>
        <dbReference type="ARBA" id="ARBA00022475"/>
    </source>
</evidence>
<sequence>MKKGIVLEVHHDYITMLTPEGEFIKGKKLRDTYDIGEETTFFPYTSLERKKKSFNLSFRGWKLVSVLASILLVLSLLPRFTQSEVQAYVGLDINPSIEMAVNKKLQVIEMQAYNEDGQVLIALVDDWNKKHIHDVTKELIQLFREQGYMEAGKEIIITSIVTNIENLAIKAQIDKEVNELTNDIKQNEVKVTVIETSVENREKAKEQGMSAGKFVQQEQRENAVEVILEEEMDEVVEEDVKVTEEEQSTEDNSSSPPANKGQSKKEEKLAERDERKQQQAEKKNEMKNTNNGNKGNKNRNENAQSKGKEKKLENEQRKRDRQQEKEDRKQKKMEEVKQKRESNNSHRKDEKGRPQ</sequence>
<dbReference type="Pfam" id="PF23750">
    <property type="entry name" value="RsgI_M"/>
    <property type="match status" value="1"/>
</dbReference>
<dbReference type="GO" id="GO:0005886">
    <property type="term" value="C:plasma membrane"/>
    <property type="evidence" value="ECO:0007669"/>
    <property type="project" value="UniProtKB-SubCell"/>
</dbReference>
<feature type="region of interest" description="Disordered" evidence="6">
    <location>
        <begin position="230"/>
        <end position="355"/>
    </location>
</feature>
<protein>
    <recommendedName>
        <fullName evidence="7">RsgI N-terminal anti-sigma domain-containing protein</fullName>
    </recommendedName>
</protein>
<dbReference type="InterPro" id="IPR055431">
    <property type="entry name" value="RsgI_M"/>
</dbReference>
<evidence type="ECO:0000256" key="4">
    <source>
        <dbReference type="ARBA" id="ARBA00022989"/>
    </source>
</evidence>
<comment type="subcellular location">
    <subcellularLocation>
        <location evidence="1">Cell membrane</location>
        <topology evidence="1">Single-pass membrane protein</topology>
    </subcellularLocation>
</comment>
<gene>
    <name evidence="8" type="ORF">BC6307_09045</name>
</gene>
<evidence type="ECO:0000313" key="9">
    <source>
        <dbReference type="Proteomes" id="UP000215224"/>
    </source>
</evidence>
<keyword evidence="2" id="KW-1003">Cell membrane</keyword>
<dbReference type="PROSITE" id="PS51849">
    <property type="entry name" value="RSGI_N"/>
    <property type="match status" value="1"/>
</dbReference>
<feature type="domain" description="RsgI N-terminal anti-sigma" evidence="7">
    <location>
        <begin position="2"/>
        <end position="50"/>
    </location>
</feature>
<dbReference type="KEGG" id="bcoh:BC6307_09045"/>
<organism evidence="8 9">
    <name type="scientific">Sutcliffiella cohnii</name>
    <dbReference type="NCBI Taxonomy" id="33932"/>
    <lineage>
        <taxon>Bacteria</taxon>
        <taxon>Bacillati</taxon>
        <taxon>Bacillota</taxon>
        <taxon>Bacilli</taxon>
        <taxon>Bacillales</taxon>
        <taxon>Bacillaceae</taxon>
        <taxon>Sutcliffiella</taxon>
    </lineage>
</organism>
<evidence type="ECO:0000259" key="7">
    <source>
        <dbReference type="PROSITE" id="PS51849"/>
    </source>
</evidence>
<dbReference type="AlphaFoldDB" id="A0A223KPW9"/>
<evidence type="ECO:0000256" key="6">
    <source>
        <dbReference type="SAM" id="MobiDB-lite"/>
    </source>
</evidence>
<dbReference type="InterPro" id="IPR024449">
    <property type="entry name" value="Anti-sigma_RsgI_N"/>
</dbReference>
<evidence type="ECO:0000313" key="8">
    <source>
        <dbReference type="EMBL" id="AST91417.1"/>
    </source>
</evidence>
<name>A0A223KPW9_9BACI</name>
<feature type="compositionally biased region" description="Basic and acidic residues" evidence="6">
    <location>
        <begin position="306"/>
        <end position="355"/>
    </location>
</feature>
<proteinExistence type="predicted"/>
<reference evidence="8 9" key="1">
    <citation type="submission" date="2016-12" db="EMBL/GenBank/DDBJ databases">
        <title>The whole genome sequencing and assembly of Bacillus cohnii DSM 6307T strain.</title>
        <authorList>
            <person name="Lee Y.-J."/>
            <person name="Yi H."/>
            <person name="Bahn Y.-S."/>
            <person name="Kim J.F."/>
            <person name="Lee D.-W."/>
        </authorList>
    </citation>
    <scope>NUCLEOTIDE SEQUENCE [LARGE SCALE GENOMIC DNA]</scope>
    <source>
        <strain evidence="8 9">DSM 6307</strain>
    </source>
</reference>
<feature type="compositionally biased region" description="Basic and acidic residues" evidence="6">
    <location>
        <begin position="263"/>
        <end position="286"/>
    </location>
</feature>
<dbReference type="RefSeq" id="WP_066420480.1">
    <property type="nucleotide sequence ID" value="NZ_CP018866.1"/>
</dbReference>
<keyword evidence="4" id="KW-1133">Transmembrane helix</keyword>
<evidence type="ECO:0000256" key="3">
    <source>
        <dbReference type="ARBA" id="ARBA00022692"/>
    </source>
</evidence>
<dbReference type="Proteomes" id="UP000215224">
    <property type="component" value="Chromosome"/>
</dbReference>
<dbReference type="EMBL" id="CP018866">
    <property type="protein sequence ID" value="AST91417.1"/>
    <property type="molecule type" value="Genomic_DNA"/>
</dbReference>
<keyword evidence="3" id="KW-0812">Transmembrane</keyword>
<dbReference type="STRING" id="1314751.GCA_001591425_04270"/>
<feature type="compositionally biased region" description="Polar residues" evidence="6">
    <location>
        <begin position="250"/>
        <end position="261"/>
    </location>
</feature>
<keyword evidence="9" id="KW-1185">Reference proteome</keyword>
<evidence type="ECO:0000256" key="1">
    <source>
        <dbReference type="ARBA" id="ARBA00004162"/>
    </source>
</evidence>